<evidence type="ECO:0000256" key="2">
    <source>
        <dbReference type="SAM" id="Phobius"/>
    </source>
</evidence>
<dbReference type="RefSeq" id="WP_358355855.1">
    <property type="nucleotide sequence ID" value="NZ_JBEZFP010000051.1"/>
</dbReference>
<dbReference type="SMART" id="SM00014">
    <property type="entry name" value="acidPPc"/>
    <property type="match status" value="1"/>
</dbReference>
<keyword evidence="2" id="KW-1133">Transmembrane helix</keyword>
<feature type="transmembrane region" description="Helical" evidence="2">
    <location>
        <begin position="197"/>
        <end position="221"/>
    </location>
</feature>
<evidence type="ECO:0000256" key="1">
    <source>
        <dbReference type="SAM" id="MobiDB-lite"/>
    </source>
</evidence>
<feature type="transmembrane region" description="Helical" evidence="2">
    <location>
        <begin position="128"/>
        <end position="150"/>
    </location>
</feature>
<feature type="transmembrane region" description="Helical" evidence="2">
    <location>
        <begin position="45"/>
        <end position="63"/>
    </location>
</feature>
<name>A0ABV3DLP2_9ACTN</name>
<dbReference type="PANTHER" id="PTHR14969">
    <property type="entry name" value="SPHINGOSINE-1-PHOSPHATE PHOSPHOHYDROLASE"/>
    <property type="match status" value="1"/>
</dbReference>
<feature type="transmembrane region" description="Helical" evidence="2">
    <location>
        <begin position="170"/>
        <end position="190"/>
    </location>
</feature>
<gene>
    <name evidence="4" type="ORF">AB0C36_20130</name>
</gene>
<keyword evidence="5" id="KW-1185">Reference proteome</keyword>
<comment type="caution">
    <text evidence="4">The sequence shown here is derived from an EMBL/GenBank/DDBJ whole genome shotgun (WGS) entry which is preliminary data.</text>
</comment>
<feature type="non-terminal residue" evidence="4">
    <location>
        <position position="1"/>
    </location>
</feature>
<dbReference type="EMBL" id="JBEZFP010000051">
    <property type="protein sequence ID" value="MEU8135814.1"/>
    <property type="molecule type" value="Genomic_DNA"/>
</dbReference>
<accession>A0ABV3DLP2</accession>
<dbReference type="Gene3D" id="1.20.144.10">
    <property type="entry name" value="Phosphatidic acid phosphatase type 2/haloperoxidase"/>
    <property type="match status" value="2"/>
</dbReference>
<proteinExistence type="predicted"/>
<feature type="compositionally biased region" description="Low complexity" evidence="1">
    <location>
        <begin position="28"/>
        <end position="40"/>
    </location>
</feature>
<evidence type="ECO:0000313" key="4">
    <source>
        <dbReference type="EMBL" id="MEU8135814.1"/>
    </source>
</evidence>
<feature type="transmembrane region" description="Helical" evidence="2">
    <location>
        <begin position="227"/>
        <end position="247"/>
    </location>
</feature>
<reference evidence="4 5" key="1">
    <citation type="submission" date="2024-06" db="EMBL/GenBank/DDBJ databases">
        <title>The Natural Products Discovery Center: Release of the First 8490 Sequenced Strains for Exploring Actinobacteria Biosynthetic Diversity.</title>
        <authorList>
            <person name="Kalkreuter E."/>
            <person name="Kautsar S.A."/>
            <person name="Yang D."/>
            <person name="Bader C.D."/>
            <person name="Teijaro C.N."/>
            <person name="Fluegel L."/>
            <person name="Davis C.M."/>
            <person name="Simpson J.R."/>
            <person name="Lauterbach L."/>
            <person name="Steele A.D."/>
            <person name="Gui C."/>
            <person name="Meng S."/>
            <person name="Li G."/>
            <person name="Viehrig K."/>
            <person name="Ye F."/>
            <person name="Su P."/>
            <person name="Kiefer A.F."/>
            <person name="Nichols A."/>
            <person name="Cepeda A.J."/>
            <person name="Yan W."/>
            <person name="Fan B."/>
            <person name="Jiang Y."/>
            <person name="Adhikari A."/>
            <person name="Zheng C.-J."/>
            <person name="Schuster L."/>
            <person name="Cowan T.M."/>
            <person name="Smanski M.J."/>
            <person name="Chevrette M.G."/>
            <person name="De Carvalho L.P.S."/>
            <person name="Shen B."/>
        </authorList>
    </citation>
    <scope>NUCLEOTIDE SEQUENCE [LARGE SCALE GENOMIC DNA]</scope>
    <source>
        <strain evidence="4 5">NPDC048946</strain>
    </source>
</reference>
<evidence type="ECO:0000313" key="5">
    <source>
        <dbReference type="Proteomes" id="UP001551482"/>
    </source>
</evidence>
<feature type="transmembrane region" description="Helical" evidence="2">
    <location>
        <begin position="101"/>
        <end position="121"/>
    </location>
</feature>
<dbReference type="InterPro" id="IPR036938">
    <property type="entry name" value="PAP2/HPO_sf"/>
</dbReference>
<dbReference type="InterPro" id="IPR000326">
    <property type="entry name" value="PAP2/HPO"/>
</dbReference>
<organism evidence="4 5">
    <name type="scientific">Streptodolium elevatio</name>
    <dbReference type="NCBI Taxonomy" id="3157996"/>
    <lineage>
        <taxon>Bacteria</taxon>
        <taxon>Bacillati</taxon>
        <taxon>Actinomycetota</taxon>
        <taxon>Actinomycetes</taxon>
        <taxon>Kitasatosporales</taxon>
        <taxon>Streptomycetaceae</taxon>
        <taxon>Streptodolium</taxon>
    </lineage>
</organism>
<dbReference type="Pfam" id="PF01569">
    <property type="entry name" value="PAP2"/>
    <property type="match status" value="1"/>
</dbReference>
<feature type="compositionally biased region" description="Basic and acidic residues" evidence="1">
    <location>
        <begin position="1"/>
        <end position="15"/>
    </location>
</feature>
<dbReference type="Proteomes" id="UP001551482">
    <property type="component" value="Unassembled WGS sequence"/>
</dbReference>
<feature type="domain" description="Phosphatidic acid phosphatase type 2/haloperoxidase" evidence="3">
    <location>
        <begin position="125"/>
        <end position="239"/>
    </location>
</feature>
<dbReference type="SUPFAM" id="SSF48317">
    <property type="entry name" value="Acid phosphatase/Vanadium-dependent haloperoxidase"/>
    <property type="match status" value="1"/>
</dbReference>
<sequence>AERRNARHAETRAEAGTRSGGGTRTRTRTGTRAAPGRTGPGTRTVAALMAVGCAVFAVLAVLVESAWAPLERMDADVAKTSDRWVRADPVREDVLRILSDWVWDPFAFRGVALVLCAWLWWRRGARRHVLWAAVALVAAVGISGLCKVAFDRPRPQGMTVTGPGGSFPSGHVMTATVGAGVVVLLLLPYLSSRVRPWVYAPAALSVVGVGITRVVLGAHYLSDVVAGWFLGAAILAASVAVFAWRGADPLVPPERR</sequence>
<keyword evidence="2" id="KW-0812">Transmembrane</keyword>
<dbReference type="CDD" id="cd03392">
    <property type="entry name" value="PAP2_like_2"/>
    <property type="match status" value="1"/>
</dbReference>
<dbReference type="PANTHER" id="PTHR14969:SF13">
    <property type="entry name" value="AT30094P"/>
    <property type="match status" value="1"/>
</dbReference>
<feature type="region of interest" description="Disordered" evidence="1">
    <location>
        <begin position="1"/>
        <end position="40"/>
    </location>
</feature>
<evidence type="ECO:0000259" key="3">
    <source>
        <dbReference type="SMART" id="SM00014"/>
    </source>
</evidence>
<protein>
    <submittedName>
        <fullName evidence="4">Phosphatase PAP2 family protein</fullName>
    </submittedName>
</protein>
<keyword evidence="2" id="KW-0472">Membrane</keyword>